<evidence type="ECO:0000256" key="8">
    <source>
        <dbReference type="ARBA" id="ARBA00023329"/>
    </source>
</evidence>
<name>A0A1V6SN06_9EURO</name>
<dbReference type="InterPro" id="IPR013041">
    <property type="entry name" value="Clathrin_app_Ig-like_sf"/>
</dbReference>
<dbReference type="SUPFAM" id="SSF48371">
    <property type="entry name" value="ARM repeat"/>
    <property type="match status" value="1"/>
</dbReference>
<evidence type="ECO:0000256" key="11">
    <source>
        <dbReference type="SAM" id="MobiDB-lite"/>
    </source>
</evidence>
<evidence type="ECO:0000256" key="1">
    <source>
        <dbReference type="ARBA" id="ARBA00004156"/>
    </source>
</evidence>
<keyword evidence="14" id="KW-1185">Reference proteome</keyword>
<keyword evidence="6 10" id="KW-0333">Golgi apparatus</keyword>
<dbReference type="PROSITE" id="PS50180">
    <property type="entry name" value="GAE"/>
    <property type="match status" value="1"/>
</dbReference>
<dbReference type="SMART" id="SM00809">
    <property type="entry name" value="Alpha_adaptinC2"/>
    <property type="match status" value="1"/>
</dbReference>
<feature type="region of interest" description="Disordered" evidence="11">
    <location>
        <begin position="827"/>
        <end position="846"/>
    </location>
</feature>
<feature type="region of interest" description="Disordered" evidence="11">
    <location>
        <begin position="606"/>
        <end position="734"/>
    </location>
</feature>
<dbReference type="AlphaFoldDB" id="A0A1V6SN06"/>
<feature type="compositionally biased region" description="Low complexity" evidence="11">
    <location>
        <begin position="695"/>
        <end position="710"/>
    </location>
</feature>
<feature type="compositionally biased region" description="Low complexity" evidence="11">
    <location>
        <begin position="718"/>
        <end position="734"/>
    </location>
</feature>
<evidence type="ECO:0000256" key="4">
    <source>
        <dbReference type="ARBA" id="ARBA00022448"/>
    </source>
</evidence>
<dbReference type="GO" id="GO:0005829">
    <property type="term" value="C:cytosol"/>
    <property type="evidence" value="ECO:0007669"/>
    <property type="project" value="GOC"/>
</dbReference>
<dbReference type="PANTHER" id="PTHR22780">
    <property type="entry name" value="ADAPTIN, ALPHA/GAMMA/EPSILON"/>
    <property type="match status" value="1"/>
</dbReference>
<dbReference type="Pfam" id="PF01602">
    <property type="entry name" value="Adaptin_N"/>
    <property type="match status" value="1"/>
</dbReference>
<evidence type="ECO:0000256" key="3">
    <source>
        <dbReference type="ARBA" id="ARBA00006613"/>
    </source>
</evidence>
<dbReference type="InterPro" id="IPR011989">
    <property type="entry name" value="ARM-like"/>
</dbReference>
<comment type="similarity">
    <text evidence="3 10">Belongs to the adaptor complexes large subunit family.</text>
</comment>
<feature type="domain" description="GAE" evidence="12">
    <location>
        <begin position="732"/>
        <end position="846"/>
    </location>
</feature>
<dbReference type="EMBL" id="MLKD01000028">
    <property type="protein sequence ID" value="OQE15442.1"/>
    <property type="molecule type" value="Genomic_DNA"/>
</dbReference>
<dbReference type="GO" id="GO:0016192">
    <property type="term" value="P:vesicle-mediated transport"/>
    <property type="evidence" value="ECO:0007669"/>
    <property type="project" value="InterPro"/>
</dbReference>
<comment type="caution">
    <text evidence="13">The sequence shown here is derived from an EMBL/GenBank/DDBJ whole genome shotgun (WGS) entry which is preliminary data.</text>
</comment>
<evidence type="ECO:0000256" key="10">
    <source>
        <dbReference type="PIRNR" id="PIRNR037094"/>
    </source>
</evidence>
<accession>A0A1V6SN06</accession>
<dbReference type="InterPro" id="IPR008153">
    <property type="entry name" value="GAE_dom"/>
</dbReference>
<dbReference type="STRING" id="303698.A0A1V6SN06"/>
<keyword evidence="5 10" id="KW-0653">Protein transport</keyword>
<comment type="subcellular location">
    <subcellularLocation>
        <location evidence="1">Cytoplasmic vesicle membrane</location>
    </subcellularLocation>
    <subcellularLocation>
        <location evidence="2">Golgi apparatus</location>
    </subcellularLocation>
</comment>
<dbReference type="InterPro" id="IPR016024">
    <property type="entry name" value="ARM-type_fold"/>
</dbReference>
<evidence type="ECO:0000256" key="5">
    <source>
        <dbReference type="ARBA" id="ARBA00022927"/>
    </source>
</evidence>
<dbReference type="SUPFAM" id="SSF49348">
    <property type="entry name" value="Clathrin adaptor appendage domain"/>
    <property type="match status" value="1"/>
</dbReference>
<dbReference type="InterPro" id="IPR008152">
    <property type="entry name" value="Clathrin_a/b/g-adaptin_app_Ig"/>
</dbReference>
<dbReference type="Gene3D" id="2.60.40.1230">
    <property type="match status" value="1"/>
</dbReference>
<feature type="compositionally biased region" description="Polar residues" evidence="11">
    <location>
        <begin position="667"/>
        <end position="684"/>
    </location>
</feature>
<dbReference type="OrthoDB" id="28053at2759"/>
<feature type="compositionally biased region" description="Polar residues" evidence="11">
    <location>
        <begin position="643"/>
        <end position="655"/>
    </location>
</feature>
<evidence type="ECO:0000256" key="6">
    <source>
        <dbReference type="ARBA" id="ARBA00023034"/>
    </source>
</evidence>
<dbReference type="GO" id="GO:0006886">
    <property type="term" value="P:intracellular protein transport"/>
    <property type="evidence" value="ECO:0007669"/>
    <property type="project" value="UniProtKB-UniRule"/>
</dbReference>
<protein>
    <recommendedName>
        <fullName evidence="10">AP-1 complex subunit gamma</fullName>
    </recommendedName>
</protein>
<evidence type="ECO:0000259" key="12">
    <source>
        <dbReference type="PROSITE" id="PS50180"/>
    </source>
</evidence>
<evidence type="ECO:0000313" key="13">
    <source>
        <dbReference type="EMBL" id="OQE15442.1"/>
    </source>
</evidence>
<dbReference type="GO" id="GO:0030121">
    <property type="term" value="C:AP-1 adaptor complex"/>
    <property type="evidence" value="ECO:0007669"/>
    <property type="project" value="InterPro"/>
</dbReference>
<dbReference type="InterPro" id="IPR050840">
    <property type="entry name" value="Adaptor_Complx_Large_Subunit"/>
</dbReference>
<organism evidence="13 14">
    <name type="scientific">Penicillium steckii</name>
    <dbReference type="NCBI Taxonomy" id="303698"/>
    <lineage>
        <taxon>Eukaryota</taxon>
        <taxon>Fungi</taxon>
        <taxon>Dikarya</taxon>
        <taxon>Ascomycota</taxon>
        <taxon>Pezizomycotina</taxon>
        <taxon>Eurotiomycetes</taxon>
        <taxon>Eurotiomycetidae</taxon>
        <taxon>Eurotiales</taxon>
        <taxon>Aspergillaceae</taxon>
        <taxon>Penicillium</taxon>
    </lineage>
</organism>
<sequence length="846" mass="92471">MSSLKQFIRNVRSAKTIADERAVIQKESAAIRASFREERTDSGTRRNNVAKLLYLFTLGERTHFGQIECLKLLASHRFADKRLGYLGTMLLLDENQEVLTLVTNSLQNDLGHSNQYIVGLALCALGNIASIEMSRDLFTEVENLMSTANPYIRRKAAICAMRICRKVPDLYEHFLEKAKTLLGDRNHGVLICGLTFATDLCEAEEEEEGPEGVIEMFRPLAGGLVRALKGLTTSGYAPEHDVSGITDPFLQVKILRFLRVLGRGDAATSELINDILAQVATNTDSSKNVGNSILYEAVLTILDIEADSGLRVLGVNILGKFLSNKDNNIRYVALNTLNKVVAIEPNAVQRHRNTILECLRDPDISIRRRALDLSFMLINESNVRVLVRELLAFLEVADNEFKPIMTTQIGIAADRFAPNKRWHMDTILRVLKLAGNYVKEQILSSFVRLIATTAELQTYAVQKLYSSLKEDISQEGLTLAATWSIGEYADSLLQGGQYEEEELVKEVRESDIVDLFTNILNSTYASQIVVEYIITASMKLTVRMSDASQIERLRRFLSSRTADLSVEIQQRAVEYTNLFGYDQIRRGVLERMPAPEIREEQRVLGAPTAKKRQSKIVRGKSTKTAKPADHDLLLDLMGGSDAPVTSPTSNGSNTADLLADILGGDSGMSSPAPTPATQGSSSKNDIMDLFGSNGGSPAPQPAQQPSSGLDLLGGGMGASAPSPSASPAPVAASTPAHTAYNKEGLVLALQVQRSGATAQIVAKFRNESNFDHFSNVGLQAAVPKSQKLQLSAISKAELDAGDEGVQTLRVTALNGALPPKLRLRLRVTSSRDSGDPVTDQVDWSEP</sequence>
<keyword evidence="7 10" id="KW-0472">Membrane</keyword>
<evidence type="ECO:0000256" key="2">
    <source>
        <dbReference type="ARBA" id="ARBA00004555"/>
    </source>
</evidence>
<dbReference type="InterPro" id="IPR002553">
    <property type="entry name" value="Clathrin/coatomer_adapt-like_N"/>
</dbReference>
<dbReference type="Gene3D" id="1.25.10.10">
    <property type="entry name" value="Leucine-rich Repeat Variant"/>
    <property type="match status" value="1"/>
</dbReference>
<evidence type="ECO:0000313" key="14">
    <source>
        <dbReference type="Proteomes" id="UP000191285"/>
    </source>
</evidence>
<dbReference type="GO" id="GO:0016482">
    <property type="term" value="P:cytosolic transport"/>
    <property type="evidence" value="ECO:0007669"/>
    <property type="project" value="UniProtKB-ARBA"/>
</dbReference>
<gene>
    <name evidence="13" type="ORF">PENSTE_c028G08580</name>
</gene>
<dbReference type="InterPro" id="IPR017107">
    <property type="entry name" value="AP1_complex_gsu"/>
</dbReference>
<proteinExistence type="inferred from homology"/>
<keyword evidence="8 10" id="KW-0968">Cytoplasmic vesicle</keyword>
<comment type="subunit">
    <text evidence="9">Adaptor protein complex 1 (AP-1) is a heterotetramer composed of two large adaptins (gamma-type subunit APL4 and beta-type subunit APL2), a medium adaptin (mu-type subunit APM1) and a small adaptin (sigma-type subunit APS1). AP-1 interacts with clathrin.</text>
</comment>
<dbReference type="PIRSF" id="PIRSF037094">
    <property type="entry name" value="AP1_complex_gamma"/>
    <property type="match status" value="1"/>
</dbReference>
<evidence type="ECO:0000256" key="9">
    <source>
        <dbReference type="ARBA" id="ARBA00062546"/>
    </source>
</evidence>
<dbReference type="Pfam" id="PF02883">
    <property type="entry name" value="Alpha_adaptinC2"/>
    <property type="match status" value="1"/>
</dbReference>
<evidence type="ECO:0000256" key="7">
    <source>
        <dbReference type="ARBA" id="ARBA00023136"/>
    </source>
</evidence>
<dbReference type="FunFam" id="1.25.10.10:FF:000030">
    <property type="entry name" value="AP-1 complex subunit gamma"/>
    <property type="match status" value="1"/>
</dbReference>
<reference evidence="14" key="1">
    <citation type="journal article" date="2017" name="Nat. Microbiol.">
        <title>Global analysis of biosynthetic gene clusters reveals vast potential of secondary metabolite production in Penicillium species.</title>
        <authorList>
            <person name="Nielsen J.C."/>
            <person name="Grijseels S."/>
            <person name="Prigent S."/>
            <person name="Ji B."/>
            <person name="Dainat J."/>
            <person name="Nielsen K.F."/>
            <person name="Frisvad J.C."/>
            <person name="Workman M."/>
            <person name="Nielsen J."/>
        </authorList>
    </citation>
    <scope>NUCLEOTIDE SEQUENCE [LARGE SCALE GENOMIC DNA]</scope>
    <source>
        <strain evidence="14">IBT 24891</strain>
    </source>
</reference>
<dbReference type="Proteomes" id="UP000191285">
    <property type="component" value="Unassembled WGS sequence"/>
</dbReference>
<feature type="compositionally biased region" description="Basic residues" evidence="11">
    <location>
        <begin position="609"/>
        <end position="623"/>
    </location>
</feature>
<keyword evidence="4 10" id="KW-0813">Transport</keyword>